<dbReference type="EMBL" id="SMGJ01000013">
    <property type="protein sequence ID" value="TCK64750.1"/>
    <property type="molecule type" value="Genomic_DNA"/>
</dbReference>
<sequence>MAQKYSKSELAEMILALQERQQIVRENMDEIDSLLARLAKFVTNKPTQDRSLFHLSLNSLIAKVLKEHQHQWLSTIEIVEQVVKLDNQCVDVEIGDPFYMAVKRKLKQLHKQKVIIGGGFHWKIK</sequence>
<protein>
    <submittedName>
        <fullName evidence="1">Uncharacterized protein</fullName>
    </submittedName>
</protein>
<keyword evidence="2" id="KW-1185">Reference proteome</keyword>
<organism evidence="1 2">
    <name type="scientific">Lonepinella koalarum</name>
    <dbReference type="NCBI Taxonomy" id="53417"/>
    <lineage>
        <taxon>Bacteria</taxon>
        <taxon>Pseudomonadati</taxon>
        <taxon>Pseudomonadota</taxon>
        <taxon>Gammaproteobacteria</taxon>
        <taxon>Pasteurellales</taxon>
        <taxon>Pasteurellaceae</taxon>
        <taxon>Lonepinella</taxon>
    </lineage>
</organism>
<evidence type="ECO:0000313" key="1">
    <source>
        <dbReference type="EMBL" id="TCK64750.1"/>
    </source>
</evidence>
<dbReference type="AlphaFoldDB" id="A0A4R1KK31"/>
<proteinExistence type="predicted"/>
<dbReference type="Proteomes" id="UP000295496">
    <property type="component" value="Unassembled WGS sequence"/>
</dbReference>
<name>A0A4R1KK31_9PAST</name>
<dbReference type="RefSeq" id="WP_132302990.1">
    <property type="nucleotide sequence ID" value="NZ_CP170642.1"/>
</dbReference>
<reference evidence="1 2" key="1">
    <citation type="submission" date="2019-03" db="EMBL/GenBank/DDBJ databases">
        <title>Genomic Encyclopedia of Type Strains, Phase IV (KMG-IV): sequencing the most valuable type-strain genomes for metagenomic binning, comparative biology and taxonomic classification.</title>
        <authorList>
            <person name="Goeker M."/>
        </authorList>
    </citation>
    <scope>NUCLEOTIDE SEQUENCE [LARGE SCALE GENOMIC DNA]</scope>
    <source>
        <strain evidence="1 2">DSM 10053</strain>
    </source>
</reference>
<accession>A0A4R1KK31</accession>
<evidence type="ECO:0000313" key="2">
    <source>
        <dbReference type="Proteomes" id="UP000295496"/>
    </source>
</evidence>
<gene>
    <name evidence="1" type="ORF">EV692_2440</name>
</gene>
<comment type="caution">
    <text evidence="1">The sequence shown here is derived from an EMBL/GenBank/DDBJ whole genome shotgun (WGS) entry which is preliminary data.</text>
</comment>